<dbReference type="EMBL" id="DVGD01000200">
    <property type="protein sequence ID" value="HIR09978.1"/>
    <property type="molecule type" value="Genomic_DNA"/>
</dbReference>
<dbReference type="GO" id="GO:0003676">
    <property type="term" value="F:nucleic acid binding"/>
    <property type="evidence" value="ECO:0007669"/>
    <property type="project" value="InterPro"/>
</dbReference>
<comment type="function">
    <text evidence="5">Bidirectionally degrades single-stranded DNA into large acid-insoluble oligonucleotides, which are then degraded further into small acid-soluble oligonucleotides.</text>
</comment>
<dbReference type="NCBIfam" id="TIGR00237">
    <property type="entry name" value="xseA"/>
    <property type="match status" value="1"/>
</dbReference>
<dbReference type="Proteomes" id="UP000824258">
    <property type="component" value="Unassembled WGS sequence"/>
</dbReference>
<gene>
    <name evidence="5" type="primary">xseA</name>
    <name evidence="10" type="ORF">IAA70_06215</name>
</gene>
<dbReference type="HAMAP" id="MF_00378">
    <property type="entry name" value="Exonuc_7_L"/>
    <property type="match status" value="1"/>
</dbReference>
<dbReference type="InterPro" id="IPR025824">
    <property type="entry name" value="OB-fold_nuc-bd_dom"/>
</dbReference>
<keyword evidence="7" id="KW-0175">Coiled coil</keyword>
<feature type="coiled-coil region" evidence="7">
    <location>
        <begin position="265"/>
        <end position="300"/>
    </location>
</feature>
<accession>A0A9D1AAB5</accession>
<evidence type="ECO:0000256" key="7">
    <source>
        <dbReference type="SAM" id="Coils"/>
    </source>
</evidence>
<evidence type="ECO:0000259" key="9">
    <source>
        <dbReference type="Pfam" id="PF13742"/>
    </source>
</evidence>
<dbReference type="Pfam" id="PF02601">
    <property type="entry name" value="Exonuc_VII_L"/>
    <property type="match status" value="1"/>
</dbReference>
<keyword evidence="4 5" id="KW-0269">Exonuclease</keyword>
<comment type="caution">
    <text evidence="10">The sequence shown here is derived from an EMBL/GenBank/DDBJ whole genome shotgun (WGS) entry which is preliminary data.</text>
</comment>
<name>A0A9D1AAB5_9FIRM</name>
<evidence type="ECO:0000313" key="10">
    <source>
        <dbReference type="EMBL" id="HIR09978.1"/>
    </source>
</evidence>
<comment type="subunit">
    <text evidence="5">Heterooligomer composed of large and small subunits.</text>
</comment>
<dbReference type="InterPro" id="IPR003753">
    <property type="entry name" value="Exonuc_VII_L"/>
</dbReference>
<evidence type="ECO:0000256" key="2">
    <source>
        <dbReference type="ARBA" id="ARBA00022722"/>
    </source>
</evidence>
<evidence type="ECO:0000313" key="11">
    <source>
        <dbReference type="Proteomes" id="UP000824258"/>
    </source>
</evidence>
<reference evidence="10" key="1">
    <citation type="submission" date="2020-10" db="EMBL/GenBank/DDBJ databases">
        <authorList>
            <person name="Gilroy R."/>
        </authorList>
    </citation>
    <scope>NUCLEOTIDE SEQUENCE</scope>
    <source>
        <strain evidence="10">ChiHjej9B8-7071</strain>
    </source>
</reference>
<dbReference type="EC" id="3.1.11.6" evidence="5"/>
<evidence type="ECO:0000256" key="4">
    <source>
        <dbReference type="ARBA" id="ARBA00022839"/>
    </source>
</evidence>
<sequence length="404" mass="44717">MEQKIFDVSEVNDYIKTIMDGDGLLSGLTIRGEISNYKVYPSGHHYFSLKDAGGAIRCVMFRGSAAALRFRPENGMKVLASGRVSVFPRDGAYQLYCQRLTPEGVGDLYVAFEQLKKKLQAEGLFDPAHKKPLPPFPQRIAIVTSAAGAAIHDMLRILGKRYPLAKVILLPVRVQGVEAPAEIAGAIRYVNRFQLADLIITGRGGGSMEDLWAFNDERVARMIYLSQIPVISAVGHEPDVTISDFVADLRAATPSNAAELAVPEQGELRERITALRLRLAQAEERRLKLIRQQVEKLQSARVLQNPKNYLEDRRLLLDFQQNKLTAAMRQLVLKKQQDFVARRTALEAMSPLKVLSRGYAMTRDSAGRVVTDAAALKPGEIITVTLRNGEVDAAVREIRGGSNP</sequence>
<dbReference type="PANTHER" id="PTHR30008">
    <property type="entry name" value="EXODEOXYRIBONUCLEASE 7 LARGE SUBUNIT"/>
    <property type="match status" value="1"/>
</dbReference>
<dbReference type="PANTHER" id="PTHR30008:SF0">
    <property type="entry name" value="EXODEOXYRIBONUCLEASE 7 LARGE SUBUNIT"/>
    <property type="match status" value="1"/>
</dbReference>
<dbReference type="GO" id="GO:0008855">
    <property type="term" value="F:exodeoxyribonuclease VII activity"/>
    <property type="evidence" value="ECO:0007669"/>
    <property type="project" value="UniProtKB-UniRule"/>
</dbReference>
<reference evidence="10" key="2">
    <citation type="journal article" date="2021" name="PeerJ">
        <title>Extensive microbial diversity within the chicken gut microbiome revealed by metagenomics and culture.</title>
        <authorList>
            <person name="Gilroy R."/>
            <person name="Ravi A."/>
            <person name="Getino M."/>
            <person name="Pursley I."/>
            <person name="Horton D.L."/>
            <person name="Alikhan N.F."/>
            <person name="Baker D."/>
            <person name="Gharbi K."/>
            <person name="Hall N."/>
            <person name="Watson M."/>
            <person name="Adriaenssens E.M."/>
            <person name="Foster-Nyarko E."/>
            <person name="Jarju S."/>
            <person name="Secka A."/>
            <person name="Antonio M."/>
            <person name="Oren A."/>
            <person name="Chaudhuri R.R."/>
            <person name="La Ragione R."/>
            <person name="Hildebrand F."/>
            <person name="Pallen M.J."/>
        </authorList>
    </citation>
    <scope>NUCLEOTIDE SEQUENCE</scope>
    <source>
        <strain evidence="10">ChiHjej9B8-7071</strain>
    </source>
</reference>
<organism evidence="10 11">
    <name type="scientific">Candidatus Avoscillospira stercoripullorum</name>
    <dbReference type="NCBI Taxonomy" id="2840709"/>
    <lineage>
        <taxon>Bacteria</taxon>
        <taxon>Bacillati</taxon>
        <taxon>Bacillota</taxon>
        <taxon>Clostridia</taxon>
        <taxon>Eubacteriales</taxon>
        <taxon>Oscillospiraceae</taxon>
        <taxon>Oscillospiraceae incertae sedis</taxon>
        <taxon>Candidatus Avoscillospira</taxon>
    </lineage>
</organism>
<comment type="similarity">
    <text evidence="5 6">Belongs to the XseA family.</text>
</comment>
<keyword evidence="2 5" id="KW-0540">Nuclease</keyword>
<protein>
    <recommendedName>
        <fullName evidence="5">Exodeoxyribonuclease 7 large subunit</fullName>
        <ecNumber evidence="5">3.1.11.6</ecNumber>
    </recommendedName>
    <alternativeName>
        <fullName evidence="5">Exodeoxyribonuclease VII large subunit</fullName>
        <shortName evidence="5">Exonuclease VII large subunit</shortName>
    </alternativeName>
</protein>
<evidence type="ECO:0000256" key="3">
    <source>
        <dbReference type="ARBA" id="ARBA00022801"/>
    </source>
</evidence>
<proteinExistence type="inferred from homology"/>
<dbReference type="GO" id="GO:0005737">
    <property type="term" value="C:cytoplasm"/>
    <property type="evidence" value="ECO:0007669"/>
    <property type="project" value="UniProtKB-SubCell"/>
</dbReference>
<dbReference type="CDD" id="cd04489">
    <property type="entry name" value="ExoVII_LU_OBF"/>
    <property type="match status" value="1"/>
</dbReference>
<feature type="domain" description="OB-fold nucleic acid binding" evidence="9">
    <location>
        <begin position="7"/>
        <end position="100"/>
    </location>
</feature>
<evidence type="ECO:0000256" key="1">
    <source>
        <dbReference type="ARBA" id="ARBA00022490"/>
    </source>
</evidence>
<dbReference type="GO" id="GO:0009318">
    <property type="term" value="C:exodeoxyribonuclease VII complex"/>
    <property type="evidence" value="ECO:0007669"/>
    <property type="project" value="UniProtKB-UniRule"/>
</dbReference>
<dbReference type="InterPro" id="IPR020579">
    <property type="entry name" value="Exonuc_VII_lsu_C"/>
</dbReference>
<evidence type="ECO:0000259" key="8">
    <source>
        <dbReference type="Pfam" id="PF02601"/>
    </source>
</evidence>
<dbReference type="Pfam" id="PF13742">
    <property type="entry name" value="tRNA_anti_2"/>
    <property type="match status" value="1"/>
</dbReference>
<evidence type="ECO:0000256" key="6">
    <source>
        <dbReference type="RuleBase" id="RU004355"/>
    </source>
</evidence>
<dbReference type="AlphaFoldDB" id="A0A9D1AAB5"/>
<evidence type="ECO:0000256" key="5">
    <source>
        <dbReference type="HAMAP-Rule" id="MF_00378"/>
    </source>
</evidence>
<dbReference type="GO" id="GO:0006308">
    <property type="term" value="P:DNA catabolic process"/>
    <property type="evidence" value="ECO:0007669"/>
    <property type="project" value="UniProtKB-UniRule"/>
</dbReference>
<feature type="domain" description="Exonuclease VII large subunit C-terminal" evidence="8">
    <location>
        <begin position="124"/>
        <end position="338"/>
    </location>
</feature>
<comment type="subcellular location">
    <subcellularLocation>
        <location evidence="5 6">Cytoplasm</location>
    </subcellularLocation>
</comment>
<keyword evidence="1 5" id="KW-0963">Cytoplasm</keyword>
<keyword evidence="3 5" id="KW-0378">Hydrolase</keyword>
<comment type="catalytic activity">
    <reaction evidence="5 6">
        <text>Exonucleolytic cleavage in either 5'- to 3'- or 3'- to 5'-direction to yield nucleoside 5'-phosphates.</text>
        <dbReference type="EC" id="3.1.11.6"/>
    </reaction>
</comment>